<dbReference type="InterPro" id="IPR006043">
    <property type="entry name" value="NCS2"/>
</dbReference>
<evidence type="ECO:0000256" key="4">
    <source>
        <dbReference type="ARBA" id="ARBA00022692"/>
    </source>
</evidence>
<evidence type="ECO:0000313" key="9">
    <source>
        <dbReference type="Proteomes" id="UP000494329"/>
    </source>
</evidence>
<feature type="transmembrane region" description="Helical" evidence="7">
    <location>
        <begin position="59"/>
        <end position="76"/>
    </location>
</feature>
<evidence type="ECO:0000256" key="1">
    <source>
        <dbReference type="ARBA" id="ARBA00004141"/>
    </source>
</evidence>
<feature type="transmembrane region" description="Helical" evidence="7">
    <location>
        <begin position="295"/>
        <end position="314"/>
    </location>
</feature>
<evidence type="ECO:0000313" key="8">
    <source>
        <dbReference type="EMBL" id="CAB3757151.1"/>
    </source>
</evidence>
<comment type="similarity">
    <text evidence="2">Belongs to the nucleobase:cation symporter-2 (NCS2) (TC 2.A.40) family.</text>
</comment>
<feature type="transmembrane region" description="Helical" evidence="7">
    <location>
        <begin position="381"/>
        <end position="408"/>
    </location>
</feature>
<comment type="subcellular location">
    <subcellularLocation>
        <location evidence="1">Membrane</location>
        <topology evidence="1">Multi-pass membrane protein</topology>
    </subcellularLocation>
</comment>
<feature type="transmembrane region" description="Helical" evidence="7">
    <location>
        <begin position="321"/>
        <end position="345"/>
    </location>
</feature>
<dbReference type="AlphaFoldDB" id="A0A6J5DV32"/>
<dbReference type="PANTHER" id="PTHR42810">
    <property type="entry name" value="PURINE PERMEASE C1399.01C-RELATED"/>
    <property type="match status" value="1"/>
</dbReference>
<feature type="transmembrane region" description="Helical" evidence="7">
    <location>
        <begin position="82"/>
        <end position="101"/>
    </location>
</feature>
<dbReference type="GO" id="GO:0042907">
    <property type="term" value="F:xanthine transmembrane transporter activity"/>
    <property type="evidence" value="ECO:0007669"/>
    <property type="project" value="TreeGrafter"/>
</dbReference>
<evidence type="ECO:0000256" key="2">
    <source>
        <dbReference type="ARBA" id="ARBA00008821"/>
    </source>
</evidence>
<evidence type="ECO:0000256" key="3">
    <source>
        <dbReference type="ARBA" id="ARBA00022448"/>
    </source>
</evidence>
<dbReference type="NCBIfam" id="NF037981">
    <property type="entry name" value="NCS2_1"/>
    <property type="match status" value="1"/>
</dbReference>
<keyword evidence="9" id="KW-1185">Reference proteome</keyword>
<proteinExistence type="inferred from homology"/>
<feature type="transmembrane region" description="Helical" evidence="7">
    <location>
        <begin position="258"/>
        <end position="283"/>
    </location>
</feature>
<evidence type="ECO:0000256" key="7">
    <source>
        <dbReference type="SAM" id="Phobius"/>
    </source>
</evidence>
<dbReference type="EMBL" id="CADIKF010000018">
    <property type="protein sequence ID" value="CAB3757151.1"/>
    <property type="molecule type" value="Genomic_DNA"/>
</dbReference>
<organism evidence="8 9">
    <name type="scientific">Paraburkholderia solisilvae</name>
    <dbReference type="NCBI Taxonomy" id="624376"/>
    <lineage>
        <taxon>Bacteria</taxon>
        <taxon>Pseudomonadati</taxon>
        <taxon>Pseudomonadota</taxon>
        <taxon>Betaproteobacteria</taxon>
        <taxon>Burkholderiales</taxon>
        <taxon>Burkholderiaceae</taxon>
        <taxon>Paraburkholderia</taxon>
    </lineage>
</organism>
<accession>A0A6J5DV32</accession>
<feature type="transmembrane region" description="Helical" evidence="7">
    <location>
        <begin position="147"/>
        <end position="166"/>
    </location>
</feature>
<feature type="transmembrane region" description="Helical" evidence="7">
    <location>
        <begin position="33"/>
        <end position="52"/>
    </location>
</feature>
<keyword evidence="5 7" id="KW-1133">Transmembrane helix</keyword>
<gene>
    <name evidence="8" type="ORF">LMG29739_02623</name>
</gene>
<name>A0A6J5DV32_9BURK</name>
<feature type="transmembrane region" description="Helical" evidence="7">
    <location>
        <begin position="357"/>
        <end position="374"/>
    </location>
</feature>
<reference evidence="8 9" key="1">
    <citation type="submission" date="2020-04" db="EMBL/GenBank/DDBJ databases">
        <authorList>
            <person name="De Canck E."/>
        </authorList>
    </citation>
    <scope>NUCLEOTIDE SEQUENCE [LARGE SCALE GENOMIC DNA]</scope>
    <source>
        <strain evidence="8 9">LMG 29739</strain>
    </source>
</reference>
<evidence type="ECO:0000256" key="5">
    <source>
        <dbReference type="ARBA" id="ARBA00022989"/>
    </source>
</evidence>
<dbReference type="RefSeq" id="WP_175111348.1">
    <property type="nucleotide sequence ID" value="NZ_CADIKF010000018.1"/>
</dbReference>
<evidence type="ECO:0000256" key="6">
    <source>
        <dbReference type="ARBA" id="ARBA00023136"/>
    </source>
</evidence>
<feature type="transmembrane region" description="Helical" evidence="7">
    <location>
        <begin position="178"/>
        <end position="203"/>
    </location>
</feature>
<dbReference type="Proteomes" id="UP000494329">
    <property type="component" value="Unassembled WGS sequence"/>
</dbReference>
<dbReference type="Pfam" id="PF00860">
    <property type="entry name" value="Xan_ur_permease"/>
    <property type="match status" value="1"/>
</dbReference>
<dbReference type="PANTHER" id="PTHR42810:SF1">
    <property type="entry name" value="PURINE PERMEASE YWDJ-RELATED"/>
    <property type="match status" value="1"/>
</dbReference>
<protein>
    <submittedName>
        <fullName evidence="8">Uncharacterized protein</fullName>
    </submittedName>
</protein>
<feature type="transmembrane region" description="Helical" evidence="7">
    <location>
        <begin position="7"/>
        <end position="27"/>
    </location>
</feature>
<sequence>MGLQNIFVMTGIFVFPGIMGQSFDLPVGTVADLYSGTFIGCGLTTILMAGFFGRAPLVAGPYAGVFAALLSFGHMPGSSLGAAFGSLCVASLIWCALSVPIRGKSAISLLARIVRSPEVSGVIVMLVMMQIADLAFPHWLGKTKDPTFPLINIGAGLVTALVLMVLTISKIRILRRLALLIALIAGAVTFECFHAIDFATVANAPWLVLPHPFAFGFSVNAEYVLVFFLVIVAINIQTMTLMSVVGEWTGEAMPTARLSWGVFGTMLGSALGSCIGAVSNLPYPANVALLRSTRVASRQVTMATGIILVIMGFFTKLDYLFVVLPVPILAAAATVLFGMVFVHGVEMLAEVEWTERQLAITGFSLMLGFGSLFVSPEVFKAFPLVVSLLLKQPVIVGVTSLIILSALLPGRSRVVEAPPLPVPRQN</sequence>
<keyword evidence="4 7" id="KW-0812">Transmembrane</keyword>
<feature type="transmembrane region" description="Helical" evidence="7">
    <location>
        <begin position="223"/>
        <end position="246"/>
    </location>
</feature>
<keyword evidence="6 7" id="KW-0472">Membrane</keyword>
<dbReference type="GO" id="GO:0005886">
    <property type="term" value="C:plasma membrane"/>
    <property type="evidence" value="ECO:0007669"/>
    <property type="project" value="TreeGrafter"/>
</dbReference>
<keyword evidence="3" id="KW-0813">Transport</keyword>